<comment type="caution">
    <text evidence="1">The sequence shown here is derived from an EMBL/GenBank/DDBJ whole genome shotgun (WGS) entry which is preliminary data.</text>
</comment>
<sequence length="45" mass="5377">MAKLARWNINKIEGALRKNNIILYLNQQVTRYYRIVLNITKNTLT</sequence>
<evidence type="ECO:0000313" key="2">
    <source>
        <dbReference type="Proteomes" id="UP000040578"/>
    </source>
</evidence>
<accession>A0ABP1YH71</accession>
<reference evidence="1 2" key="1">
    <citation type="submission" date="2015-03" db="EMBL/GenBank/DDBJ databases">
        <authorList>
            <consortium name="Pathogen Informatics"/>
            <person name="Murphy D."/>
        </authorList>
    </citation>
    <scope>NUCLEOTIDE SEQUENCE [LARGE SCALE GENOMIC DNA]</scope>
    <source>
        <strain evidence="2">type strain: CIP110231</strain>
    </source>
</reference>
<keyword evidence="2" id="KW-1185">Reference proteome</keyword>
<gene>
    <name evidence="1" type="ORF">ERS137967_01836</name>
</gene>
<dbReference type="Proteomes" id="UP000040578">
    <property type="component" value="Unassembled WGS sequence"/>
</dbReference>
<protein>
    <submittedName>
        <fullName evidence="1">Uncharacterized protein</fullName>
    </submittedName>
</protein>
<organism evidence="1 2">
    <name type="scientific">Yersinia nurmii</name>
    <dbReference type="NCBI Taxonomy" id="685706"/>
    <lineage>
        <taxon>Bacteria</taxon>
        <taxon>Pseudomonadati</taxon>
        <taxon>Pseudomonadota</taxon>
        <taxon>Gammaproteobacteria</taxon>
        <taxon>Enterobacterales</taxon>
        <taxon>Yersiniaceae</taxon>
        <taxon>Yersinia</taxon>
    </lineage>
</organism>
<name>A0ABP1YH71_9GAMM</name>
<proteinExistence type="predicted"/>
<evidence type="ECO:0000313" key="1">
    <source>
        <dbReference type="EMBL" id="CNE53521.1"/>
    </source>
</evidence>
<dbReference type="EMBL" id="CPYD01000005">
    <property type="protein sequence ID" value="CNE53521.1"/>
    <property type="molecule type" value="Genomic_DNA"/>
</dbReference>